<dbReference type="STRING" id="441375.B6ACC7"/>
<dbReference type="Pfam" id="PF12796">
    <property type="entry name" value="Ank_2"/>
    <property type="match status" value="1"/>
</dbReference>
<dbReference type="AlphaFoldDB" id="B6ACC7"/>
<dbReference type="OMA" id="IQNKHYE"/>
<dbReference type="Pfam" id="PF10294">
    <property type="entry name" value="Methyltransf_16"/>
    <property type="match status" value="1"/>
</dbReference>
<feature type="repeat" description="ANK" evidence="1">
    <location>
        <begin position="73"/>
        <end position="95"/>
    </location>
</feature>
<keyword evidence="3" id="KW-1185">Reference proteome</keyword>
<dbReference type="SMART" id="SM00248">
    <property type="entry name" value="ANK"/>
    <property type="match status" value="3"/>
</dbReference>
<dbReference type="InterPro" id="IPR019410">
    <property type="entry name" value="Methyltransf_16"/>
</dbReference>
<dbReference type="Proteomes" id="UP000001460">
    <property type="component" value="Unassembled WGS sequence"/>
</dbReference>
<dbReference type="Gene3D" id="3.40.50.150">
    <property type="entry name" value="Vaccinia Virus protein VP39"/>
    <property type="match status" value="1"/>
</dbReference>
<dbReference type="InterPro" id="IPR029063">
    <property type="entry name" value="SAM-dependent_MTases_sf"/>
</dbReference>
<gene>
    <name evidence="2" type="ORF">CMU_019400</name>
</gene>
<dbReference type="OrthoDB" id="46564at2759"/>
<dbReference type="SUPFAM" id="SSF53335">
    <property type="entry name" value="S-adenosyl-L-methionine-dependent methyltransferases"/>
    <property type="match status" value="1"/>
</dbReference>
<dbReference type="VEuPathDB" id="CryptoDB:CMU_019400"/>
<dbReference type="SUPFAM" id="SSF48403">
    <property type="entry name" value="Ankyrin repeat"/>
    <property type="match status" value="1"/>
</dbReference>
<keyword evidence="1" id="KW-0040">ANK repeat</keyword>
<feature type="repeat" description="ANK" evidence="1">
    <location>
        <begin position="40"/>
        <end position="72"/>
    </location>
</feature>
<dbReference type="GeneID" id="6995425"/>
<evidence type="ECO:0000313" key="2">
    <source>
        <dbReference type="EMBL" id="EEA06183.1"/>
    </source>
</evidence>
<name>B6ACC7_CRYMR</name>
<dbReference type="eggNOG" id="KOG0504">
    <property type="taxonomic scope" value="Eukaryota"/>
</dbReference>
<proteinExistence type="predicted"/>
<dbReference type="PROSITE" id="PS50297">
    <property type="entry name" value="ANK_REP_REGION"/>
    <property type="match status" value="2"/>
</dbReference>
<dbReference type="Gene3D" id="1.25.40.20">
    <property type="entry name" value="Ankyrin repeat-containing domain"/>
    <property type="match status" value="2"/>
</dbReference>
<dbReference type="eggNOG" id="KOG2793">
    <property type="taxonomic scope" value="Eukaryota"/>
</dbReference>
<dbReference type="InterPro" id="IPR002110">
    <property type="entry name" value="Ankyrin_rpt"/>
</dbReference>
<organism evidence="2 3">
    <name type="scientific">Cryptosporidium muris (strain RN66)</name>
    <dbReference type="NCBI Taxonomy" id="441375"/>
    <lineage>
        <taxon>Eukaryota</taxon>
        <taxon>Sar</taxon>
        <taxon>Alveolata</taxon>
        <taxon>Apicomplexa</taxon>
        <taxon>Conoidasida</taxon>
        <taxon>Coccidia</taxon>
        <taxon>Eucoccidiorida</taxon>
        <taxon>Eimeriorina</taxon>
        <taxon>Cryptosporidiidae</taxon>
        <taxon>Cryptosporidium</taxon>
    </lineage>
</organism>
<dbReference type="PROSITE" id="PS50088">
    <property type="entry name" value="ANK_REPEAT"/>
    <property type="match status" value="2"/>
</dbReference>
<accession>B6ACC7</accession>
<dbReference type="InterPro" id="IPR036770">
    <property type="entry name" value="Ankyrin_rpt-contain_sf"/>
</dbReference>
<protein>
    <submittedName>
        <fullName evidence="2">Uncharacterized protein</fullName>
    </submittedName>
</protein>
<evidence type="ECO:0000256" key="1">
    <source>
        <dbReference type="PROSITE-ProRule" id="PRU00023"/>
    </source>
</evidence>
<reference evidence="2" key="1">
    <citation type="submission" date="2008-06" db="EMBL/GenBank/DDBJ databases">
        <authorList>
            <person name="Lorenzi H."/>
            <person name="Inman J."/>
            <person name="Miller J."/>
            <person name="Schobel S."/>
            <person name="Amedeo P."/>
            <person name="Caler E.V."/>
            <person name="da Silva J."/>
        </authorList>
    </citation>
    <scope>NUCLEOTIDE SEQUENCE [LARGE SCALE GENOMIC DNA]</scope>
    <source>
        <strain evidence="2">RN66</strain>
    </source>
</reference>
<dbReference type="EMBL" id="DS989728">
    <property type="protein sequence ID" value="EEA06183.1"/>
    <property type="molecule type" value="Genomic_DNA"/>
</dbReference>
<dbReference type="PANTHER" id="PTHR14614">
    <property type="entry name" value="HEPATOCELLULAR CARCINOMA-ASSOCIATED ANTIGEN"/>
    <property type="match status" value="1"/>
</dbReference>
<dbReference type="RefSeq" id="XP_002140532.1">
    <property type="nucleotide sequence ID" value="XM_002140496.1"/>
</dbReference>
<sequence length="428" mass="48642">MYDIMDINKEMLECARYGELEEIKALLSDSRILVDFEDENGCTALHKSSANGHEEIVKELLKLGANISKQNNCGNTPLHWAVTNKKLSIIKLLLSDKRHPSKGGGDVLLKNNFNRSALTEAFDIDNDEILRILLEHSSAEVLEETSNNKSDISETYEDSFSQPRIIQKIIHNLEFSRSNNLINNSIIIKCRELAIENIKKVFDNNPENDTTGIHIWSSSIVASYWIVNIIENNNIFKNKKILELGCGCGLMGLCTAIYSRFISKQDIDKLILTDVSRIALENVRYNIELNNSLLGESAKSIYPMYLNWVDPTTWPIIKETGEKELFDIILGSDLIYDEHMAENIVFLLRNLLKLGGSFLYVHRHDRLGANILKDILENFGFKCKEMKAPIEYTKNPLSNMDQSLADNLFSELASGEFYLLEAKTILDI</sequence>
<evidence type="ECO:0000313" key="3">
    <source>
        <dbReference type="Proteomes" id="UP000001460"/>
    </source>
</evidence>